<dbReference type="EMBL" id="LT853696">
    <property type="protein sequence ID" value="SMQ50583.1"/>
    <property type="molecule type" value="Genomic_DNA"/>
</dbReference>
<evidence type="ECO:0000313" key="1">
    <source>
        <dbReference type="EMBL" id="SMQ50583.1"/>
    </source>
</evidence>
<name>A0A1X7RT06_ZYMT9</name>
<protein>
    <submittedName>
        <fullName evidence="1">Uncharacterized protein</fullName>
    </submittedName>
</protein>
<dbReference type="Proteomes" id="UP000215127">
    <property type="component" value="Chromosome 5"/>
</dbReference>
<evidence type="ECO:0000313" key="2">
    <source>
        <dbReference type="Proteomes" id="UP000215127"/>
    </source>
</evidence>
<organism evidence="1 2">
    <name type="scientific">Zymoseptoria tritici (strain ST99CH_3D7)</name>
    <dbReference type="NCBI Taxonomy" id="1276538"/>
    <lineage>
        <taxon>Eukaryota</taxon>
        <taxon>Fungi</taxon>
        <taxon>Dikarya</taxon>
        <taxon>Ascomycota</taxon>
        <taxon>Pezizomycotina</taxon>
        <taxon>Dothideomycetes</taxon>
        <taxon>Dothideomycetidae</taxon>
        <taxon>Mycosphaerellales</taxon>
        <taxon>Mycosphaerellaceae</taxon>
        <taxon>Zymoseptoria</taxon>
    </lineage>
</organism>
<reference evidence="1 2" key="1">
    <citation type="submission" date="2016-06" db="EMBL/GenBank/DDBJ databases">
        <authorList>
            <person name="Kjaerup R.B."/>
            <person name="Dalgaard T.S."/>
            <person name="Juul-Madsen H.R."/>
        </authorList>
    </citation>
    <scope>NUCLEOTIDE SEQUENCE [LARGE SCALE GENOMIC DNA]</scope>
</reference>
<gene>
    <name evidence="1" type="ORF">ZT3D7_G5736</name>
</gene>
<dbReference type="AlphaFoldDB" id="A0A1X7RT06"/>
<keyword evidence="2" id="KW-1185">Reference proteome</keyword>
<proteinExistence type="predicted"/>
<accession>A0A1X7RT06</accession>
<sequence length="150" mass="16391">MCQPDVYWLEPHFVCEQNVRMQAMWQNNERTCSPPERAGDGTDNITKSQRTRESLIMDLTLILSDTVVHLHTPTCPHRRNPNGVKILSRARAAARMAENAAFLLDKSNALRTNAGSFRMGDGGGSITTGGTVAFGLGLVNRHELGAADKG</sequence>